<keyword evidence="5" id="KW-0067">ATP-binding</keyword>
<dbReference type="InterPro" id="IPR050107">
    <property type="entry name" value="ABC_carbohydrate_import_ATPase"/>
</dbReference>
<evidence type="ECO:0000256" key="4">
    <source>
        <dbReference type="ARBA" id="ARBA00022741"/>
    </source>
</evidence>
<organism evidence="6 7">
    <name type="scientific">Paracoccus aminophilus JCM 7686</name>
    <dbReference type="NCBI Taxonomy" id="1367847"/>
    <lineage>
        <taxon>Bacteria</taxon>
        <taxon>Pseudomonadati</taxon>
        <taxon>Pseudomonadota</taxon>
        <taxon>Alphaproteobacteria</taxon>
        <taxon>Rhodobacterales</taxon>
        <taxon>Paracoccaceae</taxon>
        <taxon>Paracoccus</taxon>
    </lineage>
</organism>
<dbReference type="Gene3D" id="3.40.50.300">
    <property type="entry name" value="P-loop containing nucleotide triphosphate hydrolases"/>
    <property type="match status" value="1"/>
</dbReference>
<keyword evidence="1" id="KW-0813">Transport</keyword>
<dbReference type="GO" id="GO:0016787">
    <property type="term" value="F:hydrolase activity"/>
    <property type="evidence" value="ECO:0007669"/>
    <property type="project" value="UniProtKB-KW"/>
</dbReference>
<dbReference type="EMBL" id="CP006653">
    <property type="protein sequence ID" value="AGT11124.1"/>
    <property type="molecule type" value="Genomic_DNA"/>
</dbReference>
<evidence type="ECO:0000256" key="2">
    <source>
        <dbReference type="ARBA" id="ARBA00022597"/>
    </source>
</evidence>
<dbReference type="EC" id="3.6.3.17" evidence="6"/>
<dbReference type="Proteomes" id="UP000015480">
    <property type="component" value="Plasmid pAMI5"/>
</dbReference>
<dbReference type="SUPFAM" id="SSF52540">
    <property type="entry name" value="P-loop containing nucleoside triphosphate hydrolases"/>
    <property type="match status" value="1"/>
</dbReference>
<keyword evidence="3" id="KW-0677">Repeat</keyword>
<keyword evidence="6" id="KW-0378">Hydrolase</keyword>
<dbReference type="KEGG" id="pami:JCM7686_pAMI5p058"/>
<keyword evidence="7" id="KW-1185">Reference proteome</keyword>
<evidence type="ECO:0000256" key="3">
    <source>
        <dbReference type="ARBA" id="ARBA00022737"/>
    </source>
</evidence>
<proteinExistence type="predicted"/>
<keyword evidence="2 6" id="KW-0762">Sugar transport</keyword>
<name>S5XUG4_PARAH</name>
<dbReference type="PANTHER" id="PTHR43790">
    <property type="entry name" value="CARBOHYDRATE TRANSPORT ATP-BINDING PROTEIN MG119-RELATED"/>
    <property type="match status" value="1"/>
</dbReference>
<accession>S5XUG4</accession>
<keyword evidence="6" id="KW-0614">Plasmid</keyword>
<dbReference type="InterPro" id="IPR027417">
    <property type="entry name" value="P-loop_NTPase"/>
</dbReference>
<dbReference type="GO" id="GO:0005524">
    <property type="term" value="F:ATP binding"/>
    <property type="evidence" value="ECO:0007669"/>
    <property type="project" value="UniProtKB-KW"/>
</dbReference>
<reference evidence="6 7" key="1">
    <citation type="journal article" date="2014" name="BMC Genomics">
        <title>Architecture and functions of a multipartite genome of the methylotrophic bacterium Paracoccus aminophilus JCM 7686, containing primary and secondary chromids.</title>
        <authorList>
            <person name="Dziewit L."/>
            <person name="Czarnecki J."/>
            <person name="Wibberg D."/>
            <person name="Radlinska M."/>
            <person name="Mrozek P."/>
            <person name="Szymczak M."/>
            <person name="Schluter A."/>
            <person name="Puhler A."/>
            <person name="Bartosik D."/>
        </authorList>
    </citation>
    <scope>NUCLEOTIDE SEQUENCE [LARGE SCALE GENOMIC DNA]</scope>
    <source>
        <strain evidence="6">JCM 7686</strain>
        <plasmid evidence="7">Plasmid pAMI5</plasmid>
    </source>
</reference>
<dbReference type="AlphaFoldDB" id="S5XUG4"/>
<geneLocation type="plasmid" evidence="6 7">
    <name>pAMI5</name>
</geneLocation>
<sequence>MPGRPESCCAIVERIAIHVGIDTSRLQHPVDQLSGGNRHKAFFGKCLERDDIRGLLRDEPTRGVDVGGRAEIHCLLRALVVRGASPLPILMQFRALLTT</sequence>
<dbReference type="PANTHER" id="PTHR43790:SF9">
    <property type="entry name" value="GALACTOFURANOSE TRANSPORTER ATP-BINDING PROTEIN YTFR"/>
    <property type="match status" value="1"/>
</dbReference>
<keyword evidence="4" id="KW-0547">Nucleotide-binding</keyword>
<evidence type="ECO:0000313" key="6">
    <source>
        <dbReference type="EMBL" id="AGT11124.1"/>
    </source>
</evidence>
<gene>
    <name evidence="6" type="ORF">JCM7686_pAMI5p058</name>
</gene>
<dbReference type="HOGENOM" id="CLU_2317642_0_0_5"/>
<evidence type="ECO:0000256" key="1">
    <source>
        <dbReference type="ARBA" id="ARBA00022448"/>
    </source>
</evidence>
<dbReference type="PATRIC" id="fig|1367847.3.peg.4085"/>
<protein>
    <submittedName>
        <fullName evidence="6">ABC-type sugar transport system, ATPase component</fullName>
        <ecNumber evidence="6">3.6.3.17</ecNumber>
    </submittedName>
</protein>
<evidence type="ECO:0000313" key="7">
    <source>
        <dbReference type="Proteomes" id="UP000015480"/>
    </source>
</evidence>
<evidence type="ECO:0000256" key="5">
    <source>
        <dbReference type="ARBA" id="ARBA00022840"/>
    </source>
</evidence>